<dbReference type="KEGG" id="tan:TA09756"/>
<dbReference type="RefSeq" id="XP_953555.1">
    <property type="nucleotide sequence ID" value="XM_948462.1"/>
</dbReference>
<organism evidence="2 4">
    <name type="scientific">Theileria annulata</name>
    <dbReference type="NCBI Taxonomy" id="5874"/>
    <lineage>
        <taxon>Eukaryota</taxon>
        <taxon>Sar</taxon>
        <taxon>Alveolata</taxon>
        <taxon>Apicomplexa</taxon>
        <taxon>Aconoidasida</taxon>
        <taxon>Piroplasmida</taxon>
        <taxon>Theileriidae</taxon>
        <taxon>Theileria</taxon>
    </lineage>
</organism>
<sequence>MQFVATLIIILLISNSNANKMAETLDISKVLDDEMFKSEDRKEDGVSFMRIFPKEGYLISKIIQDYNFIWQRLSYKQECKYVDLYKRNDKPFLIAILVMKPNEETNLYFMNTISTWASISYKEFINSKSRDPNFSGSIPEEIKKSSFKTLGLNYTIIMIIFTLSL</sequence>
<dbReference type="InParanoid" id="Q4UJ62"/>
<dbReference type="OMA" id="YNFIWQR"/>
<dbReference type="VEuPathDB" id="PiroplasmaDB:TA09756"/>
<accession>Q4UJ62</accession>
<evidence type="ECO:0000313" key="3">
    <source>
        <dbReference type="EMBL" id="SVP90502.1"/>
    </source>
</evidence>
<keyword evidence="4" id="KW-1185">Reference proteome</keyword>
<evidence type="ECO:0000313" key="2">
    <source>
        <dbReference type="EMBL" id="CAI72877.1"/>
    </source>
</evidence>
<dbReference type="EMBL" id="CR940347">
    <property type="protein sequence ID" value="CAI72877.1"/>
    <property type="molecule type" value="Genomic_DNA"/>
</dbReference>
<reference evidence="2 4" key="1">
    <citation type="journal article" date="2005" name="Science">
        <title>Genome of the host-cell transforming parasite Theileria annulata compared with T. parva.</title>
        <authorList>
            <person name="Pain A."/>
            <person name="Renauld H."/>
            <person name="Berriman M."/>
            <person name="Murphy L."/>
            <person name="Yeats C.A."/>
            <person name="Weir W."/>
            <person name="Kerhornou A."/>
            <person name="Aslett M."/>
            <person name="Bishop R."/>
            <person name="Bouchier C."/>
            <person name="Cochet M."/>
            <person name="Coulson R.M.R."/>
            <person name="Cronin A."/>
            <person name="de Villiers E.P."/>
            <person name="Fraser A."/>
            <person name="Fosker N."/>
            <person name="Gardner M."/>
            <person name="Goble A."/>
            <person name="Griffiths-Jones S."/>
            <person name="Harris D.E."/>
            <person name="Katzer F."/>
            <person name="Larke N."/>
            <person name="Lord A."/>
            <person name="Maser P."/>
            <person name="McKellar S."/>
            <person name="Mooney P."/>
            <person name="Morton F."/>
            <person name="Nene V."/>
            <person name="O'Neil S."/>
            <person name="Price C."/>
            <person name="Quail M.A."/>
            <person name="Rabbinowitsch E."/>
            <person name="Rawlings N.D."/>
            <person name="Rutter S."/>
            <person name="Saunders D."/>
            <person name="Seeger K."/>
            <person name="Shah T."/>
            <person name="Squares R."/>
            <person name="Squares S."/>
            <person name="Tivey A."/>
            <person name="Walker A.R."/>
            <person name="Woodward J."/>
            <person name="Dobbelaere D.A.E."/>
            <person name="Langsley G."/>
            <person name="Rajandream M.A."/>
            <person name="McKeever D."/>
            <person name="Shiels B."/>
            <person name="Tait A."/>
            <person name="Barrell B.G."/>
            <person name="Hall N."/>
        </authorList>
    </citation>
    <scope>NUCLEOTIDE SEQUENCE [LARGE SCALE GENOMIC DNA]</scope>
    <source>
        <strain evidence="4">Ankara</strain>
        <strain evidence="2">Ankara isolate clone C9</strain>
    </source>
</reference>
<dbReference type="OrthoDB" id="10324887at2759"/>
<evidence type="ECO:0000256" key="1">
    <source>
        <dbReference type="SAM" id="SignalP"/>
    </source>
</evidence>
<protein>
    <submittedName>
        <fullName evidence="2">Uncharacterized protein</fullName>
    </submittedName>
</protein>
<dbReference type="eggNOG" id="ENOG502QXS6">
    <property type="taxonomic scope" value="Eukaryota"/>
</dbReference>
<evidence type="ECO:0000313" key="4">
    <source>
        <dbReference type="Proteomes" id="UP000001950"/>
    </source>
</evidence>
<dbReference type="Proteomes" id="UP000001950">
    <property type="component" value="Chromosome 1"/>
</dbReference>
<dbReference type="GeneID" id="3864342"/>
<gene>
    <name evidence="2" type="ORF">TA09756</name>
    <name evidence="3" type="ORF">TAV_000121200</name>
</gene>
<keyword evidence="1" id="KW-0732">Signal</keyword>
<proteinExistence type="predicted"/>
<reference evidence="3" key="2">
    <citation type="submission" date="2018-07" db="EMBL/GenBank/DDBJ databases">
        <authorList>
            <person name="Quirk P.G."/>
            <person name="Krulwich T.A."/>
        </authorList>
    </citation>
    <scope>NUCLEOTIDE SEQUENCE</scope>
    <source>
        <strain evidence="3">Anand</strain>
    </source>
</reference>
<feature type="chain" id="PRO_5036286071" evidence="1">
    <location>
        <begin position="19"/>
        <end position="165"/>
    </location>
</feature>
<name>Q4UJ62_THEAN</name>
<dbReference type="Pfam" id="PF04385">
    <property type="entry name" value="FAINT"/>
    <property type="match status" value="1"/>
</dbReference>
<feature type="signal peptide" evidence="1">
    <location>
        <begin position="1"/>
        <end position="18"/>
    </location>
</feature>
<dbReference type="EMBL" id="UIVS01000001">
    <property type="protein sequence ID" value="SVP90502.1"/>
    <property type="molecule type" value="Genomic_DNA"/>
</dbReference>
<dbReference type="InterPro" id="IPR007480">
    <property type="entry name" value="DUF529"/>
</dbReference>
<dbReference type="AlphaFoldDB" id="Q4UJ62"/>